<dbReference type="OMA" id="REYFGPM"/>
<feature type="compositionally biased region" description="Basic residues" evidence="2">
    <location>
        <begin position="21"/>
        <end position="31"/>
    </location>
</feature>
<dbReference type="SUPFAM" id="SSF56784">
    <property type="entry name" value="HAD-like"/>
    <property type="match status" value="1"/>
</dbReference>
<name>K0RA32_THAOC</name>
<feature type="coiled-coil region" evidence="1">
    <location>
        <begin position="293"/>
        <end position="320"/>
    </location>
</feature>
<dbReference type="PANTHER" id="PTHR47858">
    <property type="entry name" value="HALOACID DEHALOGENASE-LIKE HYDROLASE (HAD) SUPERFAMILY PROTEIN"/>
    <property type="match status" value="1"/>
</dbReference>
<organism evidence="4 5">
    <name type="scientific">Thalassiosira oceanica</name>
    <name type="common">Marine diatom</name>
    <dbReference type="NCBI Taxonomy" id="159749"/>
    <lineage>
        <taxon>Eukaryota</taxon>
        <taxon>Sar</taxon>
        <taxon>Stramenopiles</taxon>
        <taxon>Ochrophyta</taxon>
        <taxon>Bacillariophyta</taxon>
        <taxon>Coscinodiscophyceae</taxon>
        <taxon>Thalassiosirophycidae</taxon>
        <taxon>Thalassiosirales</taxon>
        <taxon>Thalassiosiraceae</taxon>
        <taxon>Thalassiosira</taxon>
    </lineage>
</organism>
<keyword evidence="5" id="KW-1185">Reference proteome</keyword>
<reference evidence="4 5" key="1">
    <citation type="journal article" date="2012" name="Genome Biol.">
        <title>Genome and low-iron response of an oceanic diatom adapted to chronic iron limitation.</title>
        <authorList>
            <person name="Lommer M."/>
            <person name="Specht M."/>
            <person name="Roy A.S."/>
            <person name="Kraemer L."/>
            <person name="Andreson R."/>
            <person name="Gutowska M.A."/>
            <person name="Wolf J."/>
            <person name="Bergner S.V."/>
            <person name="Schilhabel M.B."/>
            <person name="Klostermeier U.C."/>
            <person name="Beiko R.G."/>
            <person name="Rosenstiel P."/>
            <person name="Hippler M."/>
            <person name="Laroche J."/>
        </authorList>
    </citation>
    <scope>NUCLEOTIDE SEQUENCE [LARGE SCALE GENOMIC DNA]</scope>
    <source>
        <strain evidence="4 5">CCMP1005</strain>
    </source>
</reference>
<feature type="transmembrane region" description="Helical" evidence="3">
    <location>
        <begin position="53"/>
        <end position="74"/>
    </location>
</feature>
<feature type="compositionally biased region" description="Polar residues" evidence="2">
    <location>
        <begin position="1"/>
        <end position="11"/>
    </location>
</feature>
<evidence type="ECO:0000313" key="5">
    <source>
        <dbReference type="Proteomes" id="UP000266841"/>
    </source>
</evidence>
<dbReference type="Proteomes" id="UP000266841">
    <property type="component" value="Unassembled WGS sequence"/>
</dbReference>
<keyword evidence="3" id="KW-1133">Transmembrane helix</keyword>
<accession>K0RA32</accession>
<dbReference type="OrthoDB" id="47790at2759"/>
<dbReference type="EMBL" id="AGNL01048210">
    <property type="protein sequence ID" value="EJK45836.1"/>
    <property type="molecule type" value="Genomic_DNA"/>
</dbReference>
<evidence type="ECO:0000256" key="3">
    <source>
        <dbReference type="SAM" id="Phobius"/>
    </source>
</evidence>
<sequence>METPTGRSCSVSFDEREKKNTTQRHRTRRRSDSRIALSRTDDRRARVRLTMTYVYLLLGTASPIAHGVSAWSTLPVGKVPSRCRHRPKAIPAARKTILQLSDENDDPSDGSGLSPQRRRKRDIIKRTLGLGGGTNGIISNQPKPDEISFEKQGQRRDVDLLSQQEEDELKLKYSGLQSESESLIDERLADGSLLEDVYKNTDELNTTQITADEARRIVDYTVSEEMRQDKFRLNSQRKAQMIQDWDLESASEEAKVDAELYAKSLQSGASEALEDILSKDGVAREIIEEDEARQSFQMERDRQIDELDDYERQLLREKLDEISESSVDASMGFDEMYRQALDEIQSSRSKRLGPKTIGIMANSIPLEQGREWLRSRDREREFLSEVERLAGLNNASDDEIEAFFKKPQTYEEERMYRSIVRRIVEKREESRQDQLVATSTATTTDPDDDEGEELYALMDELSNRNDKLTYTLSPEEVVEAYKLLGLWREVQSSEDEMRVALGLREDDSKPRVTNKLEPFFLYEEDSEETRAKEKEQLAKTLELGLETNDAVERSSNDLLMNELLEGGITPDRAVRLLDKMAKRTSDKTILYALQEMKESILNDKGTSEETDKVANKGPIDLSGVFVTSNMNFDDEPATYQSLSGPVEPTGRALPAWAESGAIDPDREEIGGMFGTYNQQKLQQLAKKIGVQSDEEMEDLERNMEALREAEELANAKLSDDDFDIEAASAELGIDIDSLNLDNIDEEGQVSAILGKRPVSAPPVITEDEPRDAESVSRDNDGPVDIIVDRKGKLRKMTTKKTPDIEDDRFRAQTAGRYTDRESFDRDEAAYKDFLREQAEAEMKFDDEFSGETVADDLDININDYADDIMSEMGPRPQGRPSREEYMSQEDLRRERKMESVLGDEYDPFPVQADVRQNGPGGMPEWFRKEQEAQGVRVEDMDAQEIDEARLEWEREERQRQADEYFKRKGEGISISDILGREYFGPMDQEEDYKSTYSPFSGYEARKAELLTYTELTVEDINNVVDYKVDPLATGRNRYLARVQNPFSELGAIFRLEGVLVDVIGLHAQAWKNVSDMLGFRIQSNDELRRASLYKAEDAVREVFYWTDDIFEVENVADAQRAALQDIFSRWAEEGETIAEPHDRFTPSYSSSTPRALPSKEEMTSMYKIAWSKLASDMNRDPPTDEQVGRGILVQDWEVAVKEVFGWSDDPTEVYNIVVAYDQIVQKDYRDLLSRYNIDVDKIDEEQEEIFPEVQLKEGVKDWLNTLNEVELPVVVMSNLNSAQLDTILEATGLSSYFPPDKRVSSDNNYSDRSEYLGAALRVEQRPEKCVVFDNTPIAATVAHDVTMKCVSLVDHYARYELLTADFSVQDLRDINLVSLNKLFDERNDMDLELELDMYSGLKKEDRKVKTDFYDDDR</sequence>
<gene>
    <name evidence="4" type="ORF">THAOC_35529</name>
</gene>
<protein>
    <submittedName>
        <fullName evidence="4">Uncharacterized protein</fullName>
    </submittedName>
</protein>
<feature type="region of interest" description="Disordered" evidence="2">
    <location>
        <begin position="1"/>
        <end position="33"/>
    </location>
</feature>
<evidence type="ECO:0000256" key="1">
    <source>
        <dbReference type="SAM" id="Coils"/>
    </source>
</evidence>
<feature type="compositionally biased region" description="Basic and acidic residues" evidence="2">
    <location>
        <begin position="771"/>
        <end position="781"/>
    </location>
</feature>
<feature type="region of interest" description="Disordered" evidence="2">
    <location>
        <begin position="760"/>
        <end position="781"/>
    </location>
</feature>
<keyword evidence="3" id="KW-0812">Transmembrane</keyword>
<proteinExistence type="predicted"/>
<dbReference type="eggNOG" id="KOG2914">
    <property type="taxonomic scope" value="Eukaryota"/>
</dbReference>
<comment type="caution">
    <text evidence="4">The sequence shown here is derived from an EMBL/GenBank/DDBJ whole genome shotgun (WGS) entry which is preliminary data.</text>
</comment>
<feature type="region of interest" description="Disordered" evidence="2">
    <location>
        <begin position="430"/>
        <end position="450"/>
    </location>
</feature>
<dbReference type="InterPro" id="IPR036412">
    <property type="entry name" value="HAD-like_sf"/>
</dbReference>
<dbReference type="Gene3D" id="3.40.50.1000">
    <property type="entry name" value="HAD superfamily/HAD-like"/>
    <property type="match status" value="1"/>
</dbReference>
<evidence type="ECO:0000313" key="4">
    <source>
        <dbReference type="EMBL" id="EJK45836.1"/>
    </source>
</evidence>
<feature type="region of interest" description="Disordered" evidence="2">
    <location>
        <begin position="97"/>
        <end position="121"/>
    </location>
</feature>
<dbReference type="PANTHER" id="PTHR47858:SF2">
    <property type="entry name" value="HALOACID DEHALOGENASE-LIKE HYDROLASE (HAD) SUPERFAMILY PROTEIN"/>
    <property type="match status" value="1"/>
</dbReference>
<feature type="coiled-coil region" evidence="1">
    <location>
        <begin position="689"/>
        <end position="716"/>
    </location>
</feature>
<keyword evidence="3" id="KW-0472">Membrane</keyword>
<keyword evidence="1" id="KW-0175">Coiled coil</keyword>
<evidence type="ECO:0000256" key="2">
    <source>
        <dbReference type="SAM" id="MobiDB-lite"/>
    </source>
</evidence>
<dbReference type="InterPro" id="IPR023214">
    <property type="entry name" value="HAD_sf"/>
</dbReference>